<gene>
    <name evidence="3" type="ORF">MENT_LOCUS29139</name>
</gene>
<evidence type="ECO:0000256" key="2">
    <source>
        <dbReference type="SAM" id="Phobius"/>
    </source>
</evidence>
<evidence type="ECO:0000313" key="3">
    <source>
        <dbReference type="EMBL" id="CAD2177269.1"/>
    </source>
</evidence>
<evidence type="ECO:0000313" key="4">
    <source>
        <dbReference type="Proteomes" id="UP000580250"/>
    </source>
</evidence>
<keyword evidence="2" id="KW-0812">Transmembrane</keyword>
<reference evidence="3 4" key="1">
    <citation type="submission" date="2020-08" db="EMBL/GenBank/DDBJ databases">
        <authorList>
            <person name="Koutsovoulos G."/>
            <person name="Danchin GJ E."/>
        </authorList>
    </citation>
    <scope>NUCLEOTIDE SEQUENCE [LARGE SCALE GENOMIC DNA]</scope>
</reference>
<keyword evidence="2" id="KW-0472">Membrane</keyword>
<accession>A0A6V7VR18</accession>
<feature type="transmembrane region" description="Helical" evidence="2">
    <location>
        <begin position="397"/>
        <end position="420"/>
    </location>
</feature>
<name>A0A6V7VR18_MELEN</name>
<dbReference type="Proteomes" id="UP000580250">
    <property type="component" value="Unassembled WGS sequence"/>
</dbReference>
<organism evidence="3 4">
    <name type="scientific">Meloidogyne enterolobii</name>
    <name type="common">Root-knot nematode worm</name>
    <name type="synonym">Meloidogyne mayaguensis</name>
    <dbReference type="NCBI Taxonomy" id="390850"/>
    <lineage>
        <taxon>Eukaryota</taxon>
        <taxon>Metazoa</taxon>
        <taxon>Ecdysozoa</taxon>
        <taxon>Nematoda</taxon>
        <taxon>Chromadorea</taxon>
        <taxon>Rhabditida</taxon>
        <taxon>Tylenchina</taxon>
        <taxon>Tylenchomorpha</taxon>
        <taxon>Tylenchoidea</taxon>
        <taxon>Meloidogynidae</taxon>
        <taxon>Meloidogyninae</taxon>
        <taxon>Meloidogyne</taxon>
    </lineage>
</organism>
<comment type="caution">
    <text evidence="3">The sequence shown here is derived from an EMBL/GenBank/DDBJ whole genome shotgun (WGS) entry which is preliminary data.</text>
</comment>
<protein>
    <submittedName>
        <fullName evidence="3">Uncharacterized protein</fullName>
    </submittedName>
</protein>
<sequence length="421" mass="48040">MPSIIRHWSPTKSTNNFDNYINFGQIRKLYSPINFQIINEEYFKSFHSSRTISLDFESESTSNNSLFLEQNKLEQEINQKLVGIKMNNKNEKSPEGEKRSEINIVSQQIAENNYSGINETTKNNNNISRESSVTYSTRNKCNGNSILNQKQHPNNPQLMDSSPSTATNCRPSIGPSPLIFSGESQFDTRSLQTNRRSLSFSAHHHHNQQLINNLNNTPNSEQSFNNQRQQPLYFGSCSNLSLIGNNQQQQLVIFDGQQQPTLQNRHSMILPSEAAALQGYISDTPNLKIEGIPNECEQDLTIIQRHLNIFLKMTTPSQPIWYNPIAPPPPPFYYTATNNQQNSNNYFPQMLDFKSFKQAVKESERFEKKQQKLLLAQMGEDRIGDTCCEFCCGGSALILWLVISLVSLGFLGFLLMVIYFI</sequence>
<feature type="region of interest" description="Disordered" evidence="1">
    <location>
        <begin position="146"/>
        <end position="168"/>
    </location>
</feature>
<evidence type="ECO:0000256" key="1">
    <source>
        <dbReference type="SAM" id="MobiDB-lite"/>
    </source>
</evidence>
<dbReference type="OrthoDB" id="5900905at2759"/>
<keyword evidence="2" id="KW-1133">Transmembrane helix</keyword>
<proteinExistence type="predicted"/>
<dbReference type="EMBL" id="CAJEWN010000294">
    <property type="protein sequence ID" value="CAD2177269.1"/>
    <property type="molecule type" value="Genomic_DNA"/>
</dbReference>
<dbReference type="AlphaFoldDB" id="A0A6V7VR18"/>